<evidence type="ECO:0000256" key="6">
    <source>
        <dbReference type="SAM" id="MobiDB-lite"/>
    </source>
</evidence>
<feature type="transmembrane region" description="Helical" evidence="7">
    <location>
        <begin position="372"/>
        <end position="394"/>
    </location>
</feature>
<comment type="caution">
    <text evidence="9">The sequence shown here is derived from an EMBL/GenBank/DDBJ whole genome shotgun (WGS) entry which is preliminary data.</text>
</comment>
<feature type="compositionally biased region" description="Acidic residues" evidence="6">
    <location>
        <begin position="488"/>
        <end position="500"/>
    </location>
</feature>
<keyword evidence="2" id="KW-0813">Transport</keyword>
<feature type="transmembrane region" description="Helical" evidence="7">
    <location>
        <begin position="346"/>
        <end position="366"/>
    </location>
</feature>
<dbReference type="OMA" id="PDQFNTC"/>
<feature type="region of interest" description="Disordered" evidence="6">
    <location>
        <begin position="470"/>
        <end position="514"/>
    </location>
</feature>
<dbReference type="Proteomes" id="UP000242180">
    <property type="component" value="Unassembled WGS sequence"/>
</dbReference>
<feature type="transmembrane region" description="Helical" evidence="7">
    <location>
        <begin position="322"/>
        <end position="339"/>
    </location>
</feature>
<dbReference type="Pfam" id="PF07690">
    <property type="entry name" value="MFS_1"/>
    <property type="match status" value="1"/>
</dbReference>
<dbReference type="FunFam" id="1.20.1250.20:FF:000057">
    <property type="entry name" value="MFS general substrate transporter"/>
    <property type="match status" value="1"/>
</dbReference>
<feature type="transmembrane region" description="Helical" evidence="7">
    <location>
        <begin position="136"/>
        <end position="160"/>
    </location>
</feature>
<organism evidence="9 10">
    <name type="scientific">Syncephalastrum racemosum</name>
    <name type="common">Filamentous fungus</name>
    <dbReference type="NCBI Taxonomy" id="13706"/>
    <lineage>
        <taxon>Eukaryota</taxon>
        <taxon>Fungi</taxon>
        <taxon>Fungi incertae sedis</taxon>
        <taxon>Mucoromycota</taxon>
        <taxon>Mucoromycotina</taxon>
        <taxon>Mucoromycetes</taxon>
        <taxon>Mucorales</taxon>
        <taxon>Syncephalastraceae</taxon>
        <taxon>Syncephalastrum</taxon>
    </lineage>
</organism>
<reference evidence="9 10" key="1">
    <citation type="submission" date="2016-07" db="EMBL/GenBank/DDBJ databases">
        <title>Pervasive Adenine N6-methylation of Active Genes in Fungi.</title>
        <authorList>
            <consortium name="DOE Joint Genome Institute"/>
            <person name="Mondo S.J."/>
            <person name="Dannebaum R.O."/>
            <person name="Kuo R.C."/>
            <person name="Labutti K."/>
            <person name="Haridas S."/>
            <person name="Kuo A."/>
            <person name="Salamov A."/>
            <person name="Ahrendt S.R."/>
            <person name="Lipzen A."/>
            <person name="Sullivan W."/>
            <person name="Andreopoulos W.B."/>
            <person name="Clum A."/>
            <person name="Lindquist E."/>
            <person name="Daum C."/>
            <person name="Ramamoorthy G.K."/>
            <person name="Gryganskyi A."/>
            <person name="Culley D."/>
            <person name="Magnuson J.K."/>
            <person name="James T.Y."/>
            <person name="O'Malley M.A."/>
            <person name="Stajich J.E."/>
            <person name="Spatafora J.W."/>
            <person name="Visel A."/>
            <person name="Grigoriev I.V."/>
        </authorList>
    </citation>
    <scope>NUCLEOTIDE SEQUENCE [LARGE SCALE GENOMIC DNA]</scope>
    <source>
        <strain evidence="9 10">NRRL 2496</strain>
    </source>
</reference>
<feature type="transmembrane region" description="Helical" evidence="7">
    <location>
        <begin position="438"/>
        <end position="459"/>
    </location>
</feature>
<comment type="subcellular location">
    <subcellularLocation>
        <location evidence="1">Membrane</location>
        <topology evidence="1">Multi-pass membrane protein</topology>
    </subcellularLocation>
</comment>
<dbReference type="GO" id="GO:0022857">
    <property type="term" value="F:transmembrane transporter activity"/>
    <property type="evidence" value="ECO:0007669"/>
    <property type="project" value="InterPro"/>
</dbReference>
<protein>
    <submittedName>
        <fullName evidence="9">Major facilitator superfamily domain-containing protein</fullName>
    </submittedName>
</protein>
<evidence type="ECO:0000256" key="5">
    <source>
        <dbReference type="ARBA" id="ARBA00023136"/>
    </source>
</evidence>
<feature type="transmembrane region" description="Helical" evidence="7">
    <location>
        <begin position="281"/>
        <end position="302"/>
    </location>
</feature>
<evidence type="ECO:0000259" key="8">
    <source>
        <dbReference type="PROSITE" id="PS50850"/>
    </source>
</evidence>
<sequence>MPESSYRPLVMHEDGDPSGLAPSEDAIEVARHNERHLVRKFDLMILPFLSLMYLFSSLDRSSLGNAVLDNFEEDVGITPDQFNTCITIFYAGFLAFQVPSNMLLKRFTAKKWLPFLMISWGTMACLHATAKSYAELLVLRFLLGVFEAGFFPGVLFYLTLFYKKDEMATRIALFWGSTVAAHAYAGVLAYGILQLRGSHGLTGWQWLFIIEGVPTIALASIAFFYLPASPDTWGRLTLEERALAVSRLTADGSLSSTHTTLGDLNTSNRKQAFKALTDWKVWVWMVMFFCGSVPNTSISNFLPLIVHGLGYDDKLTANLMSAPPYLCAVVVMIGLAYLSDRHRERTYHAILGASICLIGYVLLLVLESREGRYAAVCIAVSGIFVINPIVNAWLTSNIAPEMKRSVAAAMAVSANNASGLVGSNIYRRSDAPRYLRGHLIALGFLCAFILLALTQRALLQRMNRRRDALLKDDTHEPAANEGANAAEGQDEDEEEEEEDNDIKGDEAPTFRYRL</sequence>
<evidence type="ECO:0000313" key="10">
    <source>
        <dbReference type="Proteomes" id="UP000242180"/>
    </source>
</evidence>
<dbReference type="PANTHER" id="PTHR43791">
    <property type="entry name" value="PERMEASE-RELATED"/>
    <property type="match status" value="1"/>
</dbReference>
<gene>
    <name evidence="9" type="ORF">BCR43DRAFT_454377</name>
</gene>
<evidence type="ECO:0000313" key="9">
    <source>
        <dbReference type="EMBL" id="ORZ01705.1"/>
    </source>
</evidence>
<name>A0A1X2HQN7_SYNRA</name>
<dbReference type="InterPro" id="IPR036259">
    <property type="entry name" value="MFS_trans_sf"/>
</dbReference>
<dbReference type="STRING" id="13706.A0A1X2HQN7"/>
<feature type="transmembrane region" description="Helical" evidence="7">
    <location>
        <begin position="204"/>
        <end position="226"/>
    </location>
</feature>
<evidence type="ECO:0000256" key="3">
    <source>
        <dbReference type="ARBA" id="ARBA00022692"/>
    </source>
</evidence>
<accession>A0A1X2HQN7</accession>
<dbReference type="OrthoDB" id="1935484at2759"/>
<dbReference type="PROSITE" id="PS50850">
    <property type="entry name" value="MFS"/>
    <property type="match status" value="1"/>
</dbReference>
<keyword evidence="3 7" id="KW-0812">Transmembrane</keyword>
<dbReference type="InterPro" id="IPR020846">
    <property type="entry name" value="MFS_dom"/>
</dbReference>
<dbReference type="AlphaFoldDB" id="A0A1X2HQN7"/>
<evidence type="ECO:0000256" key="2">
    <source>
        <dbReference type="ARBA" id="ARBA00022448"/>
    </source>
</evidence>
<proteinExistence type="predicted"/>
<evidence type="ECO:0000256" key="7">
    <source>
        <dbReference type="SAM" id="Phobius"/>
    </source>
</evidence>
<dbReference type="SUPFAM" id="SSF103473">
    <property type="entry name" value="MFS general substrate transporter"/>
    <property type="match status" value="1"/>
</dbReference>
<keyword evidence="5 7" id="KW-0472">Membrane</keyword>
<feature type="region of interest" description="Disordered" evidence="6">
    <location>
        <begin position="1"/>
        <end position="20"/>
    </location>
</feature>
<feature type="transmembrane region" description="Helical" evidence="7">
    <location>
        <begin position="172"/>
        <end position="192"/>
    </location>
</feature>
<dbReference type="InterPro" id="IPR011701">
    <property type="entry name" value="MFS"/>
</dbReference>
<evidence type="ECO:0000256" key="1">
    <source>
        <dbReference type="ARBA" id="ARBA00004141"/>
    </source>
</evidence>
<dbReference type="InParanoid" id="A0A1X2HQN7"/>
<dbReference type="FunFam" id="1.20.1250.20:FF:000013">
    <property type="entry name" value="MFS general substrate transporter"/>
    <property type="match status" value="1"/>
</dbReference>
<feature type="transmembrane region" description="Helical" evidence="7">
    <location>
        <begin position="112"/>
        <end position="130"/>
    </location>
</feature>
<dbReference type="PANTHER" id="PTHR43791:SF36">
    <property type="entry name" value="TRANSPORTER, PUTATIVE (AFU_ORTHOLOGUE AFUA_6G08340)-RELATED"/>
    <property type="match status" value="1"/>
</dbReference>
<keyword evidence="4 7" id="KW-1133">Transmembrane helix</keyword>
<evidence type="ECO:0000256" key="4">
    <source>
        <dbReference type="ARBA" id="ARBA00022989"/>
    </source>
</evidence>
<dbReference type="Gene3D" id="1.20.1250.20">
    <property type="entry name" value="MFS general substrate transporter like domains"/>
    <property type="match status" value="2"/>
</dbReference>
<keyword evidence="10" id="KW-1185">Reference proteome</keyword>
<dbReference type="GO" id="GO:0016020">
    <property type="term" value="C:membrane"/>
    <property type="evidence" value="ECO:0007669"/>
    <property type="project" value="UniProtKB-SubCell"/>
</dbReference>
<feature type="domain" description="Major facilitator superfamily (MFS) profile" evidence="8">
    <location>
        <begin position="45"/>
        <end position="455"/>
    </location>
</feature>
<dbReference type="EMBL" id="MCGN01000002">
    <property type="protein sequence ID" value="ORZ01705.1"/>
    <property type="molecule type" value="Genomic_DNA"/>
</dbReference>